<name>G3AMX7_SPAPN</name>
<keyword evidence="2" id="KW-1185">Reference proteome</keyword>
<proteinExistence type="predicted"/>
<dbReference type="KEGG" id="spaa:SPAPADRAFT_61463"/>
<organism evidence="2">
    <name type="scientific">Spathaspora passalidarum (strain NRRL Y-27907 / 11-Y1)</name>
    <dbReference type="NCBI Taxonomy" id="619300"/>
    <lineage>
        <taxon>Eukaryota</taxon>
        <taxon>Fungi</taxon>
        <taxon>Dikarya</taxon>
        <taxon>Ascomycota</taxon>
        <taxon>Saccharomycotina</taxon>
        <taxon>Pichiomycetes</taxon>
        <taxon>Debaryomycetaceae</taxon>
        <taxon>Spathaspora</taxon>
    </lineage>
</organism>
<dbReference type="GeneID" id="18873907"/>
<dbReference type="OrthoDB" id="10432045at2759"/>
<dbReference type="Proteomes" id="UP000000709">
    <property type="component" value="Unassembled WGS sequence"/>
</dbReference>
<accession>G3AMX7</accession>
<reference evidence="1 2" key="1">
    <citation type="journal article" date="2011" name="Proc. Natl. Acad. Sci. U.S.A.">
        <title>Comparative genomics of xylose-fermenting fungi for enhanced biofuel production.</title>
        <authorList>
            <person name="Wohlbach D.J."/>
            <person name="Kuo A."/>
            <person name="Sato T.K."/>
            <person name="Potts K.M."/>
            <person name="Salamov A.A."/>
            <person name="LaButti K.M."/>
            <person name="Sun H."/>
            <person name="Clum A."/>
            <person name="Pangilinan J.L."/>
            <person name="Lindquist E.A."/>
            <person name="Lucas S."/>
            <person name="Lapidus A."/>
            <person name="Jin M."/>
            <person name="Gunawan C."/>
            <person name="Balan V."/>
            <person name="Dale B.E."/>
            <person name="Jeffries T.W."/>
            <person name="Zinkel R."/>
            <person name="Barry K.W."/>
            <person name="Grigoriev I.V."/>
            <person name="Gasch A.P."/>
        </authorList>
    </citation>
    <scope>NUCLEOTIDE SEQUENCE [LARGE SCALE GENOMIC DNA]</scope>
    <source>
        <strain evidence="2">NRRL Y-27907 / 11-Y1</strain>
    </source>
</reference>
<dbReference type="HOGENOM" id="CLU_2980577_0_0_1"/>
<dbReference type="AlphaFoldDB" id="G3AMX7"/>
<evidence type="ECO:0000313" key="2">
    <source>
        <dbReference type="Proteomes" id="UP000000709"/>
    </source>
</evidence>
<dbReference type="EMBL" id="GL996502">
    <property type="protein sequence ID" value="EGW32391.1"/>
    <property type="molecule type" value="Genomic_DNA"/>
</dbReference>
<evidence type="ECO:0000313" key="1">
    <source>
        <dbReference type="EMBL" id="EGW32391.1"/>
    </source>
</evidence>
<sequence>MAQGAPGSIAGSDFGIGDRRDVIRGKSISSNTDSSLGIEFQQRYTYSPCGDKDESIPL</sequence>
<protein>
    <submittedName>
        <fullName evidence="1">Uncharacterized protein</fullName>
    </submittedName>
</protein>
<dbReference type="RefSeq" id="XP_007375667.1">
    <property type="nucleotide sequence ID" value="XM_007375605.1"/>
</dbReference>
<gene>
    <name evidence="1" type="ORF">SPAPADRAFT_61463</name>
</gene>
<dbReference type="InParanoid" id="G3AMX7"/>